<evidence type="ECO:0000313" key="3">
    <source>
        <dbReference type="Proteomes" id="UP001589810"/>
    </source>
</evidence>
<dbReference type="Gene3D" id="3.10.180.10">
    <property type="entry name" value="2,3-Dihydroxybiphenyl 1,2-Dioxygenase, domain 1"/>
    <property type="match status" value="1"/>
</dbReference>
<organism evidence="2 3">
    <name type="scientific">Kutzneria chonburiensis</name>
    <dbReference type="NCBI Taxonomy" id="1483604"/>
    <lineage>
        <taxon>Bacteria</taxon>
        <taxon>Bacillati</taxon>
        <taxon>Actinomycetota</taxon>
        <taxon>Actinomycetes</taxon>
        <taxon>Pseudonocardiales</taxon>
        <taxon>Pseudonocardiaceae</taxon>
        <taxon>Kutzneria</taxon>
    </lineage>
</organism>
<dbReference type="EMBL" id="JBHLUD010000015">
    <property type="protein sequence ID" value="MFC0548273.1"/>
    <property type="molecule type" value="Genomic_DNA"/>
</dbReference>
<dbReference type="CDD" id="cd06587">
    <property type="entry name" value="VOC"/>
    <property type="match status" value="1"/>
</dbReference>
<accession>A0ABV6N6Q2</accession>
<evidence type="ECO:0000313" key="2">
    <source>
        <dbReference type="EMBL" id="MFC0548273.1"/>
    </source>
</evidence>
<name>A0ABV6N6Q2_9PSEU</name>
<reference evidence="2 3" key="1">
    <citation type="submission" date="2024-09" db="EMBL/GenBank/DDBJ databases">
        <authorList>
            <person name="Sun Q."/>
            <person name="Mori K."/>
        </authorList>
    </citation>
    <scope>NUCLEOTIDE SEQUENCE [LARGE SCALE GENOMIC DNA]</scope>
    <source>
        <strain evidence="2 3">TBRC 1432</strain>
    </source>
</reference>
<dbReference type="Proteomes" id="UP001589810">
    <property type="component" value="Unassembled WGS sequence"/>
</dbReference>
<dbReference type="RefSeq" id="WP_273937886.1">
    <property type="nucleotide sequence ID" value="NZ_CP097263.1"/>
</dbReference>
<dbReference type="PANTHER" id="PTHR35908">
    <property type="entry name" value="HYPOTHETICAL FUSION PROTEIN"/>
    <property type="match status" value="1"/>
</dbReference>
<dbReference type="SUPFAM" id="SSF54593">
    <property type="entry name" value="Glyoxalase/Bleomycin resistance protein/Dihydroxybiphenyl dioxygenase"/>
    <property type="match status" value="1"/>
</dbReference>
<gene>
    <name evidence="2" type="ORF">ACFFH7_42665</name>
</gene>
<dbReference type="PANTHER" id="PTHR35908:SF1">
    <property type="entry name" value="CONSERVED PROTEIN"/>
    <property type="match status" value="1"/>
</dbReference>
<comment type="caution">
    <text evidence="2">The sequence shown here is derived from an EMBL/GenBank/DDBJ whole genome shotgun (WGS) entry which is preliminary data.</text>
</comment>
<feature type="domain" description="Glyoxalase-like" evidence="1">
    <location>
        <begin position="8"/>
        <end position="116"/>
    </location>
</feature>
<dbReference type="InterPro" id="IPR041581">
    <property type="entry name" value="Glyoxalase_6"/>
</dbReference>
<dbReference type="Pfam" id="PF18029">
    <property type="entry name" value="Glyoxalase_6"/>
    <property type="match status" value="1"/>
</dbReference>
<proteinExistence type="predicted"/>
<protein>
    <submittedName>
        <fullName evidence="2">VOC family protein</fullName>
    </submittedName>
</protein>
<evidence type="ECO:0000259" key="1">
    <source>
        <dbReference type="Pfam" id="PF18029"/>
    </source>
</evidence>
<keyword evidence="3" id="KW-1185">Reference proteome</keyword>
<dbReference type="InterPro" id="IPR029068">
    <property type="entry name" value="Glyas_Bleomycin-R_OHBP_Dase"/>
</dbReference>
<sequence length="118" mass="12333">MGSTVFAVTFDCANAAELAGFWARVTDREVDADGSAAFASVGIAAEQPGLPRMMFFAVPEGKSAKNRVHLDLVAADLEAELARLVSLGATKGAEFDEGGARWITLADPEGNEFDLVAA</sequence>